<feature type="transmembrane region" description="Helical" evidence="1">
    <location>
        <begin position="36"/>
        <end position="55"/>
    </location>
</feature>
<protein>
    <submittedName>
        <fullName evidence="2">Uncharacterized protein</fullName>
    </submittedName>
</protein>
<keyword evidence="1" id="KW-0812">Transmembrane</keyword>
<evidence type="ECO:0000256" key="1">
    <source>
        <dbReference type="SAM" id="Phobius"/>
    </source>
</evidence>
<organism evidence="2 3">
    <name type="scientific">Muriicola marianensis</name>
    <dbReference type="NCBI Taxonomy" id="1324801"/>
    <lineage>
        <taxon>Bacteria</taxon>
        <taxon>Pseudomonadati</taxon>
        <taxon>Bacteroidota</taxon>
        <taxon>Flavobacteriia</taxon>
        <taxon>Flavobacteriales</taxon>
        <taxon>Flavobacteriaceae</taxon>
        <taxon>Muriicola</taxon>
    </lineage>
</organism>
<name>A0ABQ1QUX5_9FLAO</name>
<dbReference type="InterPro" id="IPR054213">
    <property type="entry name" value="DUF6920"/>
</dbReference>
<sequence>MMTENISRLHGLVWLFTAGLFMVSLVLYLIRSESWSWVGLAGVILSQILIVISWTDAKHGTWINLLLLIPLITALSEMRFNSMTECAVEQLYSTNESILDENSEEAPLHELPGIVTKWIDNSGIQDLGEIRKVHLRQKGQMRLTPDGRWMSFSAEQWFNSNEPGFVWKTKVDAFGPIFLSGRDQLITERASMNISLLSSIPVVSESEDPKLTQATMTRFLAEICWFPSAALHPYLVWESIDEYTARATFRDHPEVSGVFHFDPHGQMVSFEALRYRDSGEHASLEPWSVRNTSFKQFGPVKLPNKSEVCWITDEREFHWLNLEITEIDYN</sequence>
<dbReference type="Pfam" id="PF21900">
    <property type="entry name" value="DUF6920"/>
    <property type="match status" value="1"/>
</dbReference>
<keyword evidence="1" id="KW-0472">Membrane</keyword>
<feature type="transmembrane region" description="Helical" evidence="1">
    <location>
        <begin position="12"/>
        <end position="30"/>
    </location>
</feature>
<comment type="caution">
    <text evidence="2">The sequence shown here is derived from an EMBL/GenBank/DDBJ whole genome shotgun (WGS) entry which is preliminary data.</text>
</comment>
<reference evidence="3" key="1">
    <citation type="journal article" date="2019" name="Int. J. Syst. Evol. Microbiol.">
        <title>The Global Catalogue of Microorganisms (GCM) 10K type strain sequencing project: providing services to taxonomists for standard genome sequencing and annotation.</title>
        <authorList>
            <consortium name="The Broad Institute Genomics Platform"/>
            <consortium name="The Broad Institute Genome Sequencing Center for Infectious Disease"/>
            <person name="Wu L."/>
            <person name="Ma J."/>
        </authorList>
    </citation>
    <scope>NUCLEOTIDE SEQUENCE [LARGE SCALE GENOMIC DNA]</scope>
    <source>
        <strain evidence="3">CGMCC 1.12606</strain>
    </source>
</reference>
<dbReference type="EMBL" id="BMFH01000001">
    <property type="protein sequence ID" value="GGD43353.1"/>
    <property type="molecule type" value="Genomic_DNA"/>
</dbReference>
<evidence type="ECO:0000313" key="3">
    <source>
        <dbReference type="Proteomes" id="UP000625780"/>
    </source>
</evidence>
<gene>
    <name evidence="2" type="ORF">GCM10011361_07880</name>
</gene>
<feature type="transmembrane region" description="Helical" evidence="1">
    <location>
        <begin position="62"/>
        <end position="80"/>
    </location>
</feature>
<proteinExistence type="predicted"/>
<dbReference type="Proteomes" id="UP000625780">
    <property type="component" value="Unassembled WGS sequence"/>
</dbReference>
<keyword evidence="1" id="KW-1133">Transmembrane helix</keyword>
<evidence type="ECO:0000313" key="2">
    <source>
        <dbReference type="EMBL" id="GGD43353.1"/>
    </source>
</evidence>
<accession>A0ABQ1QUX5</accession>
<keyword evidence="3" id="KW-1185">Reference proteome</keyword>